<keyword evidence="1" id="KW-1133">Transmembrane helix</keyword>
<feature type="domain" description="Guanylate cyclase" evidence="3">
    <location>
        <begin position="426"/>
        <end position="558"/>
    </location>
</feature>
<feature type="chain" id="PRO_5012802849" evidence="2">
    <location>
        <begin position="22"/>
        <end position="677"/>
    </location>
</feature>
<feature type="signal peptide" evidence="2">
    <location>
        <begin position="1"/>
        <end position="21"/>
    </location>
</feature>
<keyword evidence="5" id="KW-1185">Reference proteome</keyword>
<dbReference type="EC" id="4.6.1.1" evidence="4"/>
<organism evidence="4 5">
    <name type="scientific">Oceanibacterium hippocampi</name>
    <dbReference type="NCBI Taxonomy" id="745714"/>
    <lineage>
        <taxon>Bacteria</taxon>
        <taxon>Pseudomonadati</taxon>
        <taxon>Pseudomonadota</taxon>
        <taxon>Alphaproteobacteria</taxon>
        <taxon>Sneathiellales</taxon>
        <taxon>Sneathiellaceae</taxon>
        <taxon>Oceanibacterium</taxon>
    </lineage>
</organism>
<evidence type="ECO:0000313" key="5">
    <source>
        <dbReference type="Proteomes" id="UP000193200"/>
    </source>
</evidence>
<dbReference type="OrthoDB" id="9789782at2"/>
<feature type="transmembrane region" description="Helical" evidence="1">
    <location>
        <begin position="309"/>
        <end position="328"/>
    </location>
</feature>
<feature type="transmembrane region" description="Helical" evidence="1">
    <location>
        <begin position="367"/>
        <end position="385"/>
    </location>
</feature>
<evidence type="ECO:0000259" key="3">
    <source>
        <dbReference type="PROSITE" id="PS50125"/>
    </source>
</evidence>
<reference evidence="4 5" key="1">
    <citation type="submission" date="2017-03" db="EMBL/GenBank/DDBJ databases">
        <authorList>
            <person name="Afonso C.L."/>
            <person name="Miller P.J."/>
            <person name="Scott M.A."/>
            <person name="Spackman E."/>
            <person name="Goraichik I."/>
            <person name="Dimitrov K.M."/>
            <person name="Suarez D.L."/>
            <person name="Swayne D.E."/>
        </authorList>
    </citation>
    <scope>NUCLEOTIDE SEQUENCE [LARGE SCALE GENOMIC DNA]</scope>
    <source>
        <strain evidence="4 5">CECT 7691</strain>
    </source>
</reference>
<keyword evidence="1" id="KW-0812">Transmembrane</keyword>
<dbReference type="GO" id="GO:0035556">
    <property type="term" value="P:intracellular signal transduction"/>
    <property type="evidence" value="ECO:0007669"/>
    <property type="project" value="InterPro"/>
</dbReference>
<dbReference type="InterPro" id="IPR050697">
    <property type="entry name" value="Adenylyl/Guanylyl_Cyclase_3/4"/>
</dbReference>
<dbReference type="SMART" id="SM01080">
    <property type="entry name" value="CHASE2"/>
    <property type="match status" value="1"/>
</dbReference>
<evidence type="ECO:0000256" key="2">
    <source>
        <dbReference type="SAM" id="SignalP"/>
    </source>
</evidence>
<evidence type="ECO:0000313" key="4">
    <source>
        <dbReference type="EMBL" id="SLN75722.1"/>
    </source>
</evidence>
<keyword evidence="1" id="KW-0472">Membrane</keyword>
<gene>
    <name evidence="4" type="primary">cyaA_17</name>
    <name evidence="4" type="ORF">OCH7691_03933</name>
</gene>
<dbReference type="GO" id="GO:0006171">
    <property type="term" value="P:cAMP biosynthetic process"/>
    <property type="evidence" value="ECO:0007669"/>
    <property type="project" value="TreeGrafter"/>
</dbReference>
<dbReference type="SMART" id="SM00044">
    <property type="entry name" value="CYCc"/>
    <property type="match status" value="1"/>
</dbReference>
<dbReference type="PROSITE" id="PS50125">
    <property type="entry name" value="GUANYLATE_CYCLASE_2"/>
    <property type="match status" value="1"/>
</dbReference>
<dbReference type="RefSeq" id="WP_085885274.1">
    <property type="nucleotide sequence ID" value="NZ_FWFR01000004.1"/>
</dbReference>
<evidence type="ECO:0000256" key="1">
    <source>
        <dbReference type="SAM" id="Phobius"/>
    </source>
</evidence>
<dbReference type="Gene3D" id="3.30.70.1230">
    <property type="entry name" value="Nucleotide cyclase"/>
    <property type="match status" value="1"/>
</dbReference>
<dbReference type="Pfam" id="PF05226">
    <property type="entry name" value="CHASE2"/>
    <property type="match status" value="1"/>
</dbReference>
<name>A0A1Y5TWX0_9PROT</name>
<dbReference type="CDD" id="cd07302">
    <property type="entry name" value="CHD"/>
    <property type="match status" value="1"/>
</dbReference>
<dbReference type="InterPro" id="IPR007890">
    <property type="entry name" value="CHASE2"/>
</dbReference>
<feature type="transmembrane region" description="Helical" evidence="1">
    <location>
        <begin position="335"/>
        <end position="355"/>
    </location>
</feature>
<dbReference type="InterPro" id="IPR001054">
    <property type="entry name" value="A/G_cyclase"/>
</dbReference>
<proteinExistence type="predicted"/>
<dbReference type="Proteomes" id="UP000193200">
    <property type="component" value="Unassembled WGS sequence"/>
</dbReference>
<dbReference type="AlphaFoldDB" id="A0A1Y5TWX0"/>
<keyword evidence="2" id="KW-0732">Signal</keyword>
<dbReference type="InParanoid" id="A0A1Y5TWX0"/>
<protein>
    <submittedName>
        <fullName evidence="4">Adenylate cyclase 1</fullName>
        <ecNumber evidence="4">4.6.1.1</ecNumber>
    </submittedName>
</protein>
<accession>A0A1Y5TWX0</accession>
<dbReference type="Pfam" id="PF00211">
    <property type="entry name" value="Guanylate_cyc"/>
    <property type="match status" value="1"/>
</dbReference>
<dbReference type="SUPFAM" id="SSF55073">
    <property type="entry name" value="Nucleotide cyclase"/>
    <property type="match status" value="1"/>
</dbReference>
<keyword evidence="4" id="KW-0456">Lyase</keyword>
<dbReference type="InterPro" id="IPR029787">
    <property type="entry name" value="Nucleotide_cyclase"/>
</dbReference>
<dbReference type="PANTHER" id="PTHR43081">
    <property type="entry name" value="ADENYLATE CYCLASE, TERMINAL-DIFFERENTIATION SPECIFIC-RELATED"/>
    <property type="match status" value="1"/>
</dbReference>
<dbReference type="EMBL" id="FWFR01000004">
    <property type="protein sequence ID" value="SLN75722.1"/>
    <property type="molecule type" value="Genomic_DNA"/>
</dbReference>
<dbReference type="PANTHER" id="PTHR43081:SF1">
    <property type="entry name" value="ADENYLATE CYCLASE, TERMINAL-DIFFERENTIATION SPECIFIC"/>
    <property type="match status" value="1"/>
</dbReference>
<sequence length="677" mass="70550">MRAAVVLQVLVAATALSTAMAVLTPFTLIDGVANDAATATRVAIDPRVDLAEAGVVVLLLDEKSVNAEPLDAMPRTLMSPVWAALTEKALANGATGVGFDFILAFDGGDLRIGDARPLKNYDTPFLRVLLRETRAGNLFIGRSRDIVPARRFAGIARDRGMAFVDVTADPDGVVRRIHPFFSVAEGNVSPSLSGALLKDGETADIQITPPAPLTDLPAVSVIDVLACDEPSALAGLFNGRAVLVGSGLPGEDRITAPDRFMRRSPVTSGTGPCDFPRPAITAQGADVPGVFVHAAAIDARLSGWALRPASLLTVGLVAALAAALAGLAGLTIAPVLAATTVVALGLIGFAGAAWAQDAGILFPAARPAGAALIGFVAGWAGRLLFLDRRSRALRASFGRYVAPELVDRILAQEKLPELEGEQRYVTIMFADLSGFTALSERVDGKTLTATVNAYLGIIAGEVERSGGYVDKFIGDAVMAMWNAPADHDDHERVAVAAAVGIRDAVAAAAERDRARGLPAFSIKVGVNSGHAIVGNVGSEKRLNYTAVGDAVNIAARMEGLPAVFATPVVVGEACARAAAADFAMLEIASIQVKGRKEPVAVYAPLDEAARLHLPAYAAALQAYRNRAFDKAADGWRALSARDWSGAAIAAVMVDFADLAAEETLDESWAGFLVMKTK</sequence>
<dbReference type="GO" id="GO:0004016">
    <property type="term" value="F:adenylate cyclase activity"/>
    <property type="evidence" value="ECO:0007669"/>
    <property type="project" value="UniProtKB-EC"/>
</dbReference>